<protein>
    <recommendedName>
        <fullName evidence="3">Transposase</fullName>
    </recommendedName>
</protein>
<accession>A0ABW4WFU4</accession>
<dbReference type="RefSeq" id="WP_379021708.1">
    <property type="nucleotide sequence ID" value="NZ_JBHUGY010000031.1"/>
</dbReference>
<comment type="caution">
    <text evidence="1">The sequence shown here is derived from an EMBL/GenBank/DDBJ whole genome shotgun (WGS) entry which is preliminary data.</text>
</comment>
<name>A0ABW4WFU4_9HYPH</name>
<sequence>MDAAIDSNGVRAARTNWPVLQLRPIPGDWSIWRYWTSPLDDLERGSLHGLGFFDVRREIRKLDAKPARTTKHRRQKALGCRSALRSVVSIPFPSTIMAALQLVPD</sequence>
<evidence type="ECO:0000313" key="1">
    <source>
        <dbReference type="EMBL" id="MFD2055461.1"/>
    </source>
</evidence>
<evidence type="ECO:0000313" key="2">
    <source>
        <dbReference type="Proteomes" id="UP001597349"/>
    </source>
</evidence>
<reference evidence="2" key="1">
    <citation type="journal article" date="2019" name="Int. J. Syst. Evol. Microbiol.">
        <title>The Global Catalogue of Microorganisms (GCM) 10K type strain sequencing project: providing services to taxonomists for standard genome sequencing and annotation.</title>
        <authorList>
            <consortium name="The Broad Institute Genomics Platform"/>
            <consortium name="The Broad Institute Genome Sequencing Center for Infectious Disease"/>
            <person name="Wu L."/>
            <person name="Ma J."/>
        </authorList>
    </citation>
    <scope>NUCLEOTIDE SEQUENCE [LARGE SCALE GENOMIC DNA]</scope>
    <source>
        <strain evidence="2">CGMCC 1.16226</strain>
    </source>
</reference>
<proteinExistence type="predicted"/>
<evidence type="ECO:0008006" key="3">
    <source>
        <dbReference type="Google" id="ProtNLM"/>
    </source>
</evidence>
<dbReference type="EMBL" id="JBHUGY010000031">
    <property type="protein sequence ID" value="MFD2055461.1"/>
    <property type="molecule type" value="Genomic_DNA"/>
</dbReference>
<dbReference type="Proteomes" id="UP001597349">
    <property type="component" value="Unassembled WGS sequence"/>
</dbReference>
<keyword evidence="2" id="KW-1185">Reference proteome</keyword>
<gene>
    <name evidence="1" type="ORF">ACFSQT_21075</name>
</gene>
<organism evidence="1 2">
    <name type="scientific">Mesorhizobium calcicola</name>
    <dbReference type="NCBI Taxonomy" id="1300310"/>
    <lineage>
        <taxon>Bacteria</taxon>
        <taxon>Pseudomonadati</taxon>
        <taxon>Pseudomonadota</taxon>
        <taxon>Alphaproteobacteria</taxon>
        <taxon>Hyphomicrobiales</taxon>
        <taxon>Phyllobacteriaceae</taxon>
        <taxon>Mesorhizobium</taxon>
    </lineage>
</organism>